<comment type="caution">
    <text evidence="1">The sequence shown here is derived from an EMBL/GenBank/DDBJ whole genome shotgun (WGS) entry which is preliminary data.</text>
</comment>
<dbReference type="EMBL" id="BMIX01000002">
    <property type="protein sequence ID" value="GGG27429.1"/>
    <property type="molecule type" value="Genomic_DNA"/>
</dbReference>
<dbReference type="Proteomes" id="UP000605733">
    <property type="component" value="Unassembled WGS sequence"/>
</dbReference>
<evidence type="ECO:0000313" key="1">
    <source>
        <dbReference type="EMBL" id="GGG27429.1"/>
    </source>
</evidence>
<dbReference type="RefSeq" id="WP_011707977.1">
    <property type="nucleotide sequence ID" value="NZ_BMIX01000002.1"/>
</dbReference>
<sequence length="73" mass="8440">MLYYDPSKDQTLEVRIAETYSVLDLERLLLFIDALTSKSHLQVVFKIHPSLKNQFLTCLDSSVSTPSYQFNIN</sequence>
<accession>A0ABQ1WG90</accession>
<name>A0ABQ1WG90_9FLAO</name>
<keyword evidence="2" id="KW-1185">Reference proteome</keyword>
<evidence type="ECO:0000313" key="2">
    <source>
        <dbReference type="Proteomes" id="UP000605733"/>
    </source>
</evidence>
<reference evidence="2" key="1">
    <citation type="journal article" date="2019" name="Int. J. Syst. Evol. Microbiol.">
        <title>The Global Catalogue of Microorganisms (GCM) 10K type strain sequencing project: providing services to taxonomists for standard genome sequencing and annotation.</title>
        <authorList>
            <consortium name="The Broad Institute Genomics Platform"/>
            <consortium name="The Broad Institute Genome Sequencing Center for Infectious Disease"/>
            <person name="Wu L."/>
            <person name="Ma J."/>
        </authorList>
    </citation>
    <scope>NUCLEOTIDE SEQUENCE [LARGE SCALE GENOMIC DNA]</scope>
    <source>
        <strain evidence="2">CGMCC 1.15422</strain>
    </source>
</reference>
<organism evidence="1 2">
    <name type="scientific">Christiangramia forsetii</name>
    <dbReference type="NCBI Taxonomy" id="411153"/>
    <lineage>
        <taxon>Bacteria</taxon>
        <taxon>Pseudomonadati</taxon>
        <taxon>Bacteroidota</taxon>
        <taxon>Flavobacteriia</taxon>
        <taxon>Flavobacteriales</taxon>
        <taxon>Flavobacteriaceae</taxon>
        <taxon>Christiangramia</taxon>
    </lineage>
</organism>
<protein>
    <submittedName>
        <fullName evidence="1">Uncharacterized protein</fullName>
    </submittedName>
</protein>
<proteinExistence type="predicted"/>
<gene>
    <name evidence="1" type="ORF">GCM10011532_08540</name>
</gene>